<reference evidence="1 2" key="1">
    <citation type="submission" date="2022-10" db="EMBL/GenBank/DDBJ databases">
        <title>The complete genomes of actinobacterial strains from the NBC collection.</title>
        <authorList>
            <person name="Joergensen T.S."/>
            <person name="Alvarez Arevalo M."/>
            <person name="Sterndorff E.B."/>
            <person name="Faurdal D."/>
            <person name="Vuksanovic O."/>
            <person name="Mourched A.-S."/>
            <person name="Charusanti P."/>
            <person name="Shaw S."/>
            <person name="Blin K."/>
            <person name="Weber T."/>
        </authorList>
    </citation>
    <scope>NUCLEOTIDE SEQUENCE [LARGE SCALE GENOMIC DNA]</scope>
    <source>
        <strain evidence="1 2">NBC_00123</strain>
    </source>
</reference>
<keyword evidence="2" id="KW-1185">Reference proteome</keyword>
<name>A0ABZ1LHF8_9ACTN</name>
<proteinExistence type="predicted"/>
<protein>
    <submittedName>
        <fullName evidence="1">Uncharacterized protein</fullName>
    </submittedName>
</protein>
<accession>A0ABZ1LHF8</accession>
<evidence type="ECO:0000313" key="2">
    <source>
        <dbReference type="Proteomes" id="UP001622594"/>
    </source>
</evidence>
<dbReference type="EMBL" id="CP108188">
    <property type="protein sequence ID" value="WTR73785.1"/>
    <property type="molecule type" value="Genomic_DNA"/>
</dbReference>
<sequence length="65" mass="7013">MSTPVILDLGPKHYVHTVEMEADTVCVLTPRVTSDTSIQAIVRTFLRKKGMDCSQCCGCPAGTAE</sequence>
<gene>
    <name evidence="1" type="ORF">OG814_33125</name>
</gene>
<dbReference type="RefSeq" id="WP_406336573.1">
    <property type="nucleotide sequence ID" value="NZ_CP108188.1"/>
</dbReference>
<organism evidence="1 2">
    <name type="scientific">Streptomyces zaomyceticus</name>
    <dbReference type="NCBI Taxonomy" id="68286"/>
    <lineage>
        <taxon>Bacteria</taxon>
        <taxon>Bacillati</taxon>
        <taxon>Actinomycetota</taxon>
        <taxon>Actinomycetes</taxon>
        <taxon>Kitasatosporales</taxon>
        <taxon>Streptomycetaceae</taxon>
        <taxon>Streptomyces</taxon>
    </lineage>
</organism>
<dbReference type="Proteomes" id="UP001622594">
    <property type="component" value="Chromosome"/>
</dbReference>
<evidence type="ECO:0000313" key="1">
    <source>
        <dbReference type="EMBL" id="WTR73785.1"/>
    </source>
</evidence>